<feature type="non-terminal residue" evidence="1">
    <location>
        <position position="67"/>
    </location>
</feature>
<reference evidence="1" key="1">
    <citation type="submission" date="2021-02" db="EMBL/GenBank/DDBJ databases">
        <authorList>
            <person name="Dougan E. K."/>
            <person name="Rhodes N."/>
            <person name="Thang M."/>
            <person name="Chan C."/>
        </authorList>
    </citation>
    <scope>NUCLEOTIDE SEQUENCE</scope>
</reference>
<dbReference type="OrthoDB" id="431077at2759"/>
<proteinExistence type="predicted"/>
<evidence type="ECO:0000313" key="2">
    <source>
        <dbReference type="Proteomes" id="UP000601435"/>
    </source>
</evidence>
<comment type="caution">
    <text evidence="1">The sequence shown here is derived from an EMBL/GenBank/DDBJ whole genome shotgun (WGS) entry which is preliminary data.</text>
</comment>
<protein>
    <submittedName>
        <fullName evidence="1">Uncharacterized protein</fullName>
    </submittedName>
</protein>
<keyword evidence="2" id="KW-1185">Reference proteome</keyword>
<feature type="non-terminal residue" evidence="1">
    <location>
        <position position="1"/>
    </location>
</feature>
<dbReference type="EMBL" id="CAJNJA010046790">
    <property type="protein sequence ID" value="CAE7819747.1"/>
    <property type="molecule type" value="Genomic_DNA"/>
</dbReference>
<name>A0A812ZCJ9_9DINO</name>
<evidence type="ECO:0000313" key="1">
    <source>
        <dbReference type="EMBL" id="CAE7819747.1"/>
    </source>
</evidence>
<sequence>ALAELCTACGVEEAALATSEVSAQQRVSERQIWLRDCTGTDLLGKEKGIINPFRGAVQALLGDQSMI</sequence>
<organism evidence="1 2">
    <name type="scientific">Symbiodinium necroappetens</name>
    <dbReference type="NCBI Taxonomy" id="1628268"/>
    <lineage>
        <taxon>Eukaryota</taxon>
        <taxon>Sar</taxon>
        <taxon>Alveolata</taxon>
        <taxon>Dinophyceae</taxon>
        <taxon>Suessiales</taxon>
        <taxon>Symbiodiniaceae</taxon>
        <taxon>Symbiodinium</taxon>
    </lineage>
</organism>
<accession>A0A812ZCJ9</accession>
<dbReference type="Proteomes" id="UP000601435">
    <property type="component" value="Unassembled WGS sequence"/>
</dbReference>
<dbReference type="AlphaFoldDB" id="A0A812ZCJ9"/>
<gene>
    <name evidence="1" type="ORF">SNEC2469_LOCUS24375</name>
</gene>